<name>A0A3N0GKQ2_9ACTN</name>
<dbReference type="InterPro" id="IPR041286">
    <property type="entry name" value="MBG_2"/>
</dbReference>
<keyword evidence="3" id="KW-1185">Reference proteome</keyword>
<feature type="non-terminal residue" evidence="2">
    <location>
        <position position="1"/>
    </location>
</feature>
<reference evidence="2 3" key="1">
    <citation type="submission" date="2018-11" db="EMBL/GenBank/DDBJ databases">
        <authorList>
            <person name="Li F."/>
        </authorList>
    </citation>
    <scope>NUCLEOTIDE SEQUENCE [LARGE SCALE GENOMIC DNA]</scope>
    <source>
        <strain evidence="2 3">Gsoil 818</strain>
    </source>
</reference>
<protein>
    <recommendedName>
        <fullName evidence="1">MBG domain-containing protein</fullName>
    </recommendedName>
</protein>
<accession>A0A3N0GKQ2</accession>
<evidence type="ECO:0000313" key="3">
    <source>
        <dbReference type="Proteomes" id="UP000279994"/>
    </source>
</evidence>
<comment type="caution">
    <text evidence="2">The sequence shown here is derived from an EMBL/GenBank/DDBJ whole genome shotgun (WGS) entry which is preliminary data.</text>
</comment>
<feature type="domain" description="MBG" evidence="1">
    <location>
        <begin position="32"/>
        <end position="111"/>
    </location>
</feature>
<proteinExistence type="predicted"/>
<dbReference type="Pfam" id="PF18676">
    <property type="entry name" value="MBG_2"/>
    <property type="match status" value="1"/>
</dbReference>
<dbReference type="Proteomes" id="UP000279994">
    <property type="component" value="Unassembled WGS sequence"/>
</dbReference>
<sequence length="400" mass="40851">VAAYTVTPNGLTSDNYAITYAPGILDVTKKALTVTANDKGRQYSDPTPAFTATLTGFANGETLATSGVTGSPGFSTTAGAESPAGSYPITPSIGSLAAANYSFTFTNGTLTVTQENAALEYTGDSLVSTGSTSSTSTGTAHLAAAVTEAADGTLGTKLGTTQVKFTVYGYGDTEKGSCTATVSNVAGGTGTASCTVSGLVADNYTVKMELVANSFYVAPVEDAALTVVNSGTGFTTGGGWLIEPNLSTRSNFGFTVKYQKNGGVQGNSLYIYRKTLTVNQVANPAGGYLPAGDYNWIIKSNAMSALTQTCGTTTPKICTATFTGKSNVTAVNRQTGVSYSLGGNRQFQVDVTDKGEPGASSSPAPDTYALKVWDSSGTYYQLGSPSGQINLNGGNVQVRP</sequence>
<evidence type="ECO:0000313" key="2">
    <source>
        <dbReference type="EMBL" id="RNM12776.1"/>
    </source>
</evidence>
<gene>
    <name evidence="2" type="ORF">EFL26_19560</name>
</gene>
<dbReference type="RefSeq" id="WP_183408271.1">
    <property type="nucleotide sequence ID" value="NZ_RJSF01000044.1"/>
</dbReference>
<dbReference type="Gene3D" id="3.30.160.710">
    <property type="match status" value="1"/>
</dbReference>
<evidence type="ECO:0000259" key="1">
    <source>
        <dbReference type="Pfam" id="PF18676"/>
    </source>
</evidence>
<dbReference type="AlphaFoldDB" id="A0A3N0GKQ2"/>
<dbReference type="EMBL" id="RJSF01000044">
    <property type="protein sequence ID" value="RNM12776.1"/>
    <property type="molecule type" value="Genomic_DNA"/>
</dbReference>
<organism evidence="2 3">
    <name type="scientific">Nocardioides pocheonensis</name>
    <dbReference type="NCBI Taxonomy" id="661485"/>
    <lineage>
        <taxon>Bacteria</taxon>
        <taxon>Bacillati</taxon>
        <taxon>Actinomycetota</taxon>
        <taxon>Actinomycetes</taxon>
        <taxon>Propionibacteriales</taxon>
        <taxon>Nocardioidaceae</taxon>
        <taxon>Nocardioides</taxon>
    </lineage>
</organism>